<dbReference type="InterPro" id="IPR036866">
    <property type="entry name" value="RibonucZ/Hydroxyglut_hydro"/>
</dbReference>
<dbReference type="CDD" id="cd07730">
    <property type="entry name" value="metallo-hydrolase-like_MBL-fold"/>
    <property type="match status" value="1"/>
</dbReference>
<evidence type="ECO:0000313" key="5">
    <source>
        <dbReference type="EMBL" id="KXH63587.1"/>
    </source>
</evidence>
<name>A0A135UT96_9PEZI</name>
<keyword evidence="2" id="KW-0479">Metal-binding</keyword>
<evidence type="ECO:0000256" key="1">
    <source>
        <dbReference type="ARBA" id="ARBA00007749"/>
    </source>
</evidence>
<keyword evidence="6" id="KW-1185">Reference proteome</keyword>
<evidence type="ECO:0000256" key="4">
    <source>
        <dbReference type="ARBA" id="ARBA00022833"/>
    </source>
</evidence>
<dbReference type="GO" id="GO:0046872">
    <property type="term" value="F:metal ion binding"/>
    <property type="evidence" value="ECO:0007669"/>
    <property type="project" value="UniProtKB-KW"/>
</dbReference>
<dbReference type="Gene3D" id="3.60.15.10">
    <property type="entry name" value="Ribonuclease Z/Hydroxyacylglutathione hydrolase-like"/>
    <property type="match status" value="1"/>
</dbReference>
<comment type="caution">
    <text evidence="5">The sequence shown here is derived from an EMBL/GenBank/DDBJ whole genome shotgun (WGS) entry which is preliminary data.</text>
</comment>
<evidence type="ECO:0000256" key="2">
    <source>
        <dbReference type="ARBA" id="ARBA00022723"/>
    </source>
</evidence>
<protein>
    <submittedName>
        <fullName evidence="5">Metallo-beta-lactamase superfamily protein</fullName>
    </submittedName>
</protein>
<evidence type="ECO:0000256" key="3">
    <source>
        <dbReference type="ARBA" id="ARBA00022801"/>
    </source>
</evidence>
<dbReference type="PANTHER" id="PTHR42978">
    <property type="entry name" value="QUORUM-QUENCHING LACTONASE YTNP-RELATED-RELATED"/>
    <property type="match status" value="1"/>
</dbReference>
<accession>A0A135UT96</accession>
<reference evidence="5 6" key="1">
    <citation type="submission" date="2014-02" db="EMBL/GenBank/DDBJ databases">
        <title>The genome sequence of Colletotrichum salicis CBS 607.94.</title>
        <authorList>
            <person name="Baroncelli R."/>
            <person name="Thon M.R."/>
        </authorList>
    </citation>
    <scope>NUCLEOTIDE SEQUENCE [LARGE SCALE GENOMIC DNA]</scope>
    <source>
        <strain evidence="5 6">CBS 607.94</strain>
    </source>
</reference>
<dbReference type="InterPro" id="IPR051013">
    <property type="entry name" value="MBL_superfamily_lactonases"/>
</dbReference>
<keyword evidence="3" id="KW-0378">Hydrolase</keyword>
<comment type="similarity">
    <text evidence="1">Belongs to the metallo-beta-lactamase superfamily.</text>
</comment>
<dbReference type="PANTHER" id="PTHR42978:SF5">
    <property type="entry name" value="METALLO-BETA-LACTAMASE DOMAIN-CONTAINING PROTEIN"/>
    <property type="match status" value="1"/>
</dbReference>
<evidence type="ECO:0000313" key="6">
    <source>
        <dbReference type="Proteomes" id="UP000070121"/>
    </source>
</evidence>
<gene>
    <name evidence="5" type="ORF">CSAL01_09453</name>
</gene>
<dbReference type="GO" id="GO:0016787">
    <property type="term" value="F:hydrolase activity"/>
    <property type="evidence" value="ECO:0007669"/>
    <property type="project" value="UniProtKB-KW"/>
</dbReference>
<dbReference type="AlphaFoldDB" id="A0A135UT96"/>
<organism evidence="5 6">
    <name type="scientific">Colletotrichum salicis</name>
    <dbReference type="NCBI Taxonomy" id="1209931"/>
    <lineage>
        <taxon>Eukaryota</taxon>
        <taxon>Fungi</taxon>
        <taxon>Dikarya</taxon>
        <taxon>Ascomycota</taxon>
        <taxon>Pezizomycotina</taxon>
        <taxon>Sordariomycetes</taxon>
        <taxon>Hypocreomycetidae</taxon>
        <taxon>Glomerellales</taxon>
        <taxon>Glomerellaceae</taxon>
        <taxon>Colletotrichum</taxon>
        <taxon>Colletotrichum acutatum species complex</taxon>
    </lineage>
</organism>
<sequence length="395" mass="42885">MSATSSLNIPPSKSTVSVSIIDTTLNGDLPTAPFMGPTMNGFERWYGVGYAFLVTHQDSTGKTRRIVFDLGLPKDWDNDFSPAVLEMGKHLDGTMIAQKYVSEILTESGLDLGEIEALFWRHKLVDVMADIMDSHAHPDHIGRPSLFPSTASLIVGPGVKDAYFPGYPTIPDAPVLAREFEGREVREVDFSSTEMEIGGLKALDYFNDGSFYLLSAPGHAIGHINALARTTEDSFMYFAGDSFHHSSVLRPHNGATLPEEIQLPGNCCSGRAFHAVHPVAGNPAALGPYSRVLGEAGSDANGIPFHALPEVPEGQAGLFLDLEAARETVRAIQRFDASPDVFVVASHDSSLVGVVDVYPADASGWKDKGWKESGKWLFLKDFERAVELAHSKEKL</sequence>
<proteinExistence type="inferred from homology"/>
<dbReference type="EMBL" id="JFFI01001063">
    <property type="protein sequence ID" value="KXH63587.1"/>
    <property type="molecule type" value="Genomic_DNA"/>
</dbReference>
<keyword evidence="4" id="KW-0862">Zinc</keyword>
<dbReference type="STRING" id="1209931.A0A135UT96"/>
<dbReference type="SUPFAM" id="SSF56281">
    <property type="entry name" value="Metallo-hydrolase/oxidoreductase"/>
    <property type="match status" value="1"/>
</dbReference>
<dbReference type="Proteomes" id="UP000070121">
    <property type="component" value="Unassembled WGS sequence"/>
</dbReference>
<dbReference type="OrthoDB" id="10250730at2759"/>